<gene>
    <name evidence="1" type="ORF">GZ78_01955</name>
</gene>
<sequence>MNGMPLPVGNNVCTESCSQEAVYSRPASFSQQSRMDPFSTAVFFIMTYAIYRGKHFAAESVSEDRTKYFSFIWV</sequence>
<dbReference type="EMBL" id="JOKH01000001">
    <property type="protein sequence ID" value="KEQ18853.1"/>
    <property type="molecule type" value="Genomic_DNA"/>
</dbReference>
<evidence type="ECO:0000313" key="2">
    <source>
        <dbReference type="Proteomes" id="UP000028073"/>
    </source>
</evidence>
<proteinExistence type="predicted"/>
<keyword evidence="2" id="KW-1185">Reference proteome</keyword>
<reference evidence="1 2" key="1">
    <citation type="submission" date="2014-06" db="EMBL/GenBank/DDBJ databases">
        <title>Whole Genome Sequences of Three Symbiotic Endozoicomonas Bacteria.</title>
        <authorList>
            <person name="Neave M.J."/>
            <person name="Apprill A."/>
            <person name="Voolstra C.R."/>
        </authorList>
    </citation>
    <scope>NUCLEOTIDE SEQUENCE [LARGE SCALE GENOMIC DNA]</scope>
    <source>
        <strain evidence="1 2">DSM 25634</strain>
    </source>
</reference>
<dbReference type="Proteomes" id="UP000028073">
    <property type="component" value="Unassembled WGS sequence"/>
</dbReference>
<dbReference type="AlphaFoldDB" id="A0A081NK80"/>
<comment type="caution">
    <text evidence="1">The sequence shown here is derived from an EMBL/GenBank/DDBJ whole genome shotgun (WGS) entry which is preliminary data.</text>
</comment>
<protein>
    <submittedName>
        <fullName evidence="1">Uncharacterized protein</fullName>
    </submittedName>
</protein>
<name>A0A081NK80_9GAMM</name>
<organism evidence="1 2">
    <name type="scientific">Endozoicomonas numazuensis</name>
    <dbReference type="NCBI Taxonomy" id="1137799"/>
    <lineage>
        <taxon>Bacteria</taxon>
        <taxon>Pseudomonadati</taxon>
        <taxon>Pseudomonadota</taxon>
        <taxon>Gammaproteobacteria</taxon>
        <taxon>Oceanospirillales</taxon>
        <taxon>Endozoicomonadaceae</taxon>
        <taxon>Endozoicomonas</taxon>
    </lineage>
</organism>
<evidence type="ECO:0000313" key="1">
    <source>
        <dbReference type="EMBL" id="KEQ18853.1"/>
    </source>
</evidence>
<accession>A0A081NK80</accession>